<accession>A0ABU3QKW3</accession>
<gene>
    <name evidence="7" type="ORF">RND61_15075</name>
</gene>
<reference evidence="7 8" key="1">
    <citation type="submission" date="2023-09" db="EMBL/GenBank/DDBJ databases">
        <title>Streptomyces sp. nov.: A antagonism against Alternaria gaisen Producing Streptochlin, Isolated from Tamarix root soil.</title>
        <authorList>
            <person name="Chen Y."/>
        </authorList>
    </citation>
    <scope>NUCLEOTIDE SEQUENCE [LARGE SCALE GENOMIC DNA]</scope>
    <source>
        <strain evidence="7 8">TRM76323</strain>
    </source>
</reference>
<evidence type="ECO:0000256" key="1">
    <source>
        <dbReference type="ARBA" id="ARBA00007074"/>
    </source>
</evidence>
<keyword evidence="4" id="KW-0788">Thiol protease</keyword>
<name>A0ABU3QKW3_9ACTN</name>
<dbReference type="Gene3D" id="3.90.1720.10">
    <property type="entry name" value="endopeptidase domain like (from Nostoc punctiforme)"/>
    <property type="match status" value="1"/>
</dbReference>
<keyword evidence="3" id="KW-0378">Hydrolase</keyword>
<sequence>MDIVKSLTPVELSTQQGTQNTTKSDLIVQPVSPDKNPQASILQFSYSDDFIQNSTFYLTDDQISELSYGTSNYMLAYANYYLSQNSRIEYVHSKGHDPKFNPLQVPTTKMIQIDNSSFVGWLCYQANINNWTSEDACGNVEDLLNSQKLFTISTGEKTMTITEKSSIIAKATIGDLVFFDTHKKNGSVGIFTGYRNGNYNFIIATGVSNNITRSGIYEFQFTDYWAQRFNGGIRAVIAR</sequence>
<dbReference type="EMBL" id="JAWCTQ010000016">
    <property type="protein sequence ID" value="MDT9683386.1"/>
    <property type="molecule type" value="Genomic_DNA"/>
</dbReference>
<feature type="compositionally biased region" description="Polar residues" evidence="5">
    <location>
        <begin position="11"/>
        <end position="21"/>
    </location>
</feature>
<feature type="region of interest" description="Disordered" evidence="5">
    <location>
        <begin position="1"/>
        <end position="21"/>
    </location>
</feature>
<comment type="caution">
    <text evidence="7">The sequence shown here is derived from an EMBL/GenBank/DDBJ whole genome shotgun (WGS) entry which is preliminary data.</text>
</comment>
<dbReference type="InterPro" id="IPR000064">
    <property type="entry name" value="NLP_P60_dom"/>
</dbReference>
<proteinExistence type="inferred from homology"/>
<keyword evidence="8" id="KW-1185">Reference proteome</keyword>
<protein>
    <recommendedName>
        <fullName evidence="6">NlpC/P60 domain-containing protein</fullName>
    </recommendedName>
</protein>
<organism evidence="7 8">
    <name type="scientific">Streptomyces tamarix</name>
    <dbReference type="NCBI Taxonomy" id="3078565"/>
    <lineage>
        <taxon>Bacteria</taxon>
        <taxon>Bacillati</taxon>
        <taxon>Actinomycetota</taxon>
        <taxon>Actinomycetes</taxon>
        <taxon>Kitasatosporales</taxon>
        <taxon>Streptomycetaceae</taxon>
        <taxon>Streptomyces</taxon>
    </lineage>
</organism>
<dbReference type="Pfam" id="PF00877">
    <property type="entry name" value="NLPC_P60"/>
    <property type="match status" value="1"/>
</dbReference>
<evidence type="ECO:0000313" key="7">
    <source>
        <dbReference type="EMBL" id="MDT9683386.1"/>
    </source>
</evidence>
<dbReference type="InterPro" id="IPR038765">
    <property type="entry name" value="Papain-like_cys_pep_sf"/>
</dbReference>
<evidence type="ECO:0000256" key="3">
    <source>
        <dbReference type="ARBA" id="ARBA00022801"/>
    </source>
</evidence>
<evidence type="ECO:0000313" key="8">
    <source>
        <dbReference type="Proteomes" id="UP001250181"/>
    </source>
</evidence>
<dbReference type="Proteomes" id="UP001250181">
    <property type="component" value="Unassembled WGS sequence"/>
</dbReference>
<evidence type="ECO:0000256" key="4">
    <source>
        <dbReference type="ARBA" id="ARBA00022807"/>
    </source>
</evidence>
<dbReference type="RefSeq" id="WP_315878460.1">
    <property type="nucleotide sequence ID" value="NZ_JAWCTQ010000016.1"/>
</dbReference>
<feature type="domain" description="NlpC/P60" evidence="6">
    <location>
        <begin position="134"/>
        <end position="229"/>
    </location>
</feature>
<evidence type="ECO:0000259" key="6">
    <source>
        <dbReference type="Pfam" id="PF00877"/>
    </source>
</evidence>
<comment type="similarity">
    <text evidence="1">Belongs to the peptidase C40 family.</text>
</comment>
<evidence type="ECO:0000256" key="5">
    <source>
        <dbReference type="SAM" id="MobiDB-lite"/>
    </source>
</evidence>
<keyword evidence="2" id="KW-0645">Protease</keyword>
<evidence type="ECO:0000256" key="2">
    <source>
        <dbReference type="ARBA" id="ARBA00022670"/>
    </source>
</evidence>
<dbReference type="SUPFAM" id="SSF54001">
    <property type="entry name" value="Cysteine proteinases"/>
    <property type="match status" value="1"/>
</dbReference>